<comment type="caution">
    <text evidence="6">The sequence shown here is derived from an EMBL/GenBank/DDBJ whole genome shotgun (WGS) entry which is preliminary data.</text>
</comment>
<evidence type="ECO:0000256" key="3">
    <source>
        <dbReference type="ARBA" id="ARBA00023002"/>
    </source>
</evidence>
<proteinExistence type="inferred from homology"/>
<keyword evidence="3" id="KW-0560">Oxidoreductase</keyword>
<dbReference type="Gene3D" id="3.20.20.30">
    <property type="entry name" value="Luciferase-like domain"/>
    <property type="match status" value="1"/>
</dbReference>
<keyword evidence="4 6" id="KW-0503">Monooxygenase</keyword>
<dbReference type="Proteomes" id="UP000295030">
    <property type="component" value="Unassembled WGS sequence"/>
</dbReference>
<protein>
    <submittedName>
        <fullName evidence="6">Alkanesulfonate monooxygenase SsuD/methylene tetrahydromethanopterin reductase-like flavin-dependent oxidoreductase (Luciferase family)</fullName>
    </submittedName>
</protein>
<evidence type="ECO:0000256" key="1">
    <source>
        <dbReference type="ARBA" id="ARBA00010426"/>
    </source>
</evidence>
<evidence type="ECO:0000259" key="5">
    <source>
        <dbReference type="Pfam" id="PF00296"/>
    </source>
</evidence>
<keyword evidence="7" id="KW-1185">Reference proteome</keyword>
<accession>A0A4R1I122</accession>
<sequence length="379" mass="41882">MLLSFFMMPLHSVNRHYPTALAEDIEAFKLADELGFEEAWIGEHYSAEIEQISSPLMFLAHMAPQTKRIKLGTGVLPLPLYHPVMAASHIALLDHLAPGRLLLGIGTGGLGSDFEVFGTEDADRNAMMLDSIAIMKKIWSSDPPYDIEGKFWNVKLSKSYWPDLGVGILPKTLTKPHPPLAVSVSSPNSGSMRVAARNDFMPISANFVASWVVKTHWETYCDELGKLGKTPDGTKWRVARSIHVADTDAEAERVVKKAGGAYDWYYDYMFQVYQRMGAAALLAPFRDTDPATITPQMVRDNFVIYGSPETVARKILELREEVGPFGTLMMTSHEWEDKPAMRRSMELLATRVMPIVNAALGEAGLGEAGLAEDLPAIAV</sequence>
<dbReference type="RefSeq" id="WP_131836554.1">
    <property type="nucleotide sequence ID" value="NZ_SMFY01000003.1"/>
</dbReference>
<dbReference type="SUPFAM" id="SSF51679">
    <property type="entry name" value="Bacterial luciferase-like"/>
    <property type="match status" value="1"/>
</dbReference>
<dbReference type="InterPro" id="IPR036661">
    <property type="entry name" value="Luciferase-like_sf"/>
</dbReference>
<dbReference type="EMBL" id="SMFY01000003">
    <property type="protein sequence ID" value="TCK23612.1"/>
    <property type="molecule type" value="Genomic_DNA"/>
</dbReference>
<dbReference type="InterPro" id="IPR011251">
    <property type="entry name" value="Luciferase-like_dom"/>
</dbReference>
<reference evidence="6 7" key="1">
    <citation type="submission" date="2019-03" db="EMBL/GenBank/DDBJ databases">
        <title>Genomic Encyclopedia of Type Strains, Phase IV (KMG-IV): sequencing the most valuable type-strain genomes for metagenomic binning, comparative biology and taxonomic classification.</title>
        <authorList>
            <person name="Goeker M."/>
        </authorList>
    </citation>
    <scope>NUCLEOTIDE SEQUENCE [LARGE SCALE GENOMIC DNA]</scope>
    <source>
        <strain evidence="6 7">DSM 101</strain>
    </source>
</reference>
<dbReference type="PANTHER" id="PTHR30137">
    <property type="entry name" value="LUCIFERASE-LIKE MONOOXYGENASE"/>
    <property type="match status" value="1"/>
</dbReference>
<comment type="similarity">
    <text evidence="1">Belongs to the bacterial luciferase oxidoreductase family.</text>
</comment>
<dbReference type="AlphaFoldDB" id="A0A4R1I122"/>
<keyword evidence="2" id="KW-0285">Flavoprotein</keyword>
<gene>
    <name evidence="6" type="ORF">EV667_3451</name>
</gene>
<dbReference type="InterPro" id="IPR050766">
    <property type="entry name" value="Bact_Lucif_Oxidored"/>
</dbReference>
<dbReference type="Pfam" id="PF00296">
    <property type="entry name" value="Bac_luciferase"/>
    <property type="match status" value="1"/>
</dbReference>
<organism evidence="6 7">
    <name type="scientific">Ancylobacter aquaticus</name>
    <dbReference type="NCBI Taxonomy" id="100"/>
    <lineage>
        <taxon>Bacteria</taxon>
        <taxon>Pseudomonadati</taxon>
        <taxon>Pseudomonadota</taxon>
        <taxon>Alphaproteobacteria</taxon>
        <taxon>Hyphomicrobiales</taxon>
        <taxon>Xanthobacteraceae</taxon>
        <taxon>Ancylobacter</taxon>
    </lineage>
</organism>
<evidence type="ECO:0000313" key="7">
    <source>
        <dbReference type="Proteomes" id="UP000295030"/>
    </source>
</evidence>
<dbReference type="GO" id="GO:0016705">
    <property type="term" value="F:oxidoreductase activity, acting on paired donors, with incorporation or reduction of molecular oxygen"/>
    <property type="evidence" value="ECO:0007669"/>
    <property type="project" value="InterPro"/>
</dbReference>
<evidence type="ECO:0000256" key="4">
    <source>
        <dbReference type="ARBA" id="ARBA00023033"/>
    </source>
</evidence>
<dbReference type="GO" id="GO:0005829">
    <property type="term" value="C:cytosol"/>
    <property type="evidence" value="ECO:0007669"/>
    <property type="project" value="TreeGrafter"/>
</dbReference>
<feature type="domain" description="Luciferase-like" evidence="5">
    <location>
        <begin position="3"/>
        <end position="320"/>
    </location>
</feature>
<evidence type="ECO:0000313" key="6">
    <source>
        <dbReference type="EMBL" id="TCK23612.1"/>
    </source>
</evidence>
<dbReference type="PANTHER" id="PTHR30137:SF16">
    <property type="entry name" value="BLL0895 PROTEIN"/>
    <property type="match status" value="1"/>
</dbReference>
<dbReference type="GO" id="GO:0004497">
    <property type="term" value="F:monooxygenase activity"/>
    <property type="evidence" value="ECO:0007669"/>
    <property type="project" value="UniProtKB-KW"/>
</dbReference>
<name>A0A4R1I122_ANCAQ</name>
<evidence type="ECO:0000256" key="2">
    <source>
        <dbReference type="ARBA" id="ARBA00022630"/>
    </source>
</evidence>
<dbReference type="OrthoDB" id="7239898at2"/>